<dbReference type="InterPro" id="IPR013767">
    <property type="entry name" value="PAS_fold"/>
</dbReference>
<evidence type="ECO:0000256" key="3">
    <source>
        <dbReference type="ARBA" id="ARBA00022840"/>
    </source>
</evidence>
<gene>
    <name evidence="9" type="ORF">D2962_04970</name>
</gene>
<dbReference type="SMART" id="SM00382">
    <property type="entry name" value="AAA"/>
    <property type="match status" value="1"/>
</dbReference>
<dbReference type="Gene3D" id="3.40.50.300">
    <property type="entry name" value="P-loop containing nucleotide triphosphate hydrolases"/>
    <property type="match status" value="1"/>
</dbReference>
<dbReference type="InterPro" id="IPR000014">
    <property type="entry name" value="PAS"/>
</dbReference>
<evidence type="ECO:0000313" key="9">
    <source>
        <dbReference type="EMBL" id="AYO32205.1"/>
    </source>
</evidence>
<keyword evidence="2" id="KW-0058">Aromatic hydrocarbons catabolism</keyword>
<dbReference type="Pfam" id="PF25601">
    <property type="entry name" value="AAA_lid_14"/>
    <property type="match status" value="1"/>
</dbReference>
<keyword evidence="4" id="KW-0805">Transcription regulation</keyword>
<dbReference type="EMBL" id="CP033169">
    <property type="protein sequence ID" value="AYO32205.1"/>
    <property type="molecule type" value="Genomic_DNA"/>
</dbReference>
<dbReference type="InterPro" id="IPR025662">
    <property type="entry name" value="Sigma_54_int_dom_ATP-bd_1"/>
</dbReference>
<dbReference type="GO" id="GO:0003677">
    <property type="term" value="F:DNA binding"/>
    <property type="evidence" value="ECO:0007669"/>
    <property type="project" value="UniProtKB-KW"/>
</dbReference>
<dbReference type="SUPFAM" id="SSF46689">
    <property type="entry name" value="Homeodomain-like"/>
    <property type="match status" value="1"/>
</dbReference>
<reference evidence="9 10" key="1">
    <citation type="submission" date="2018-10" db="EMBL/GenBank/DDBJ databases">
        <authorList>
            <person name="Zhang X."/>
        </authorList>
    </citation>
    <scope>NUCLEOTIDE SEQUENCE [LARGE SCALE GENOMIC DNA]</scope>
    <source>
        <strain evidence="9 10">SK-G1</strain>
    </source>
</reference>
<dbReference type="InterPro" id="IPR009057">
    <property type="entry name" value="Homeodomain-like_sf"/>
</dbReference>
<dbReference type="InterPro" id="IPR027417">
    <property type="entry name" value="P-loop_NTPase"/>
</dbReference>
<evidence type="ECO:0000259" key="7">
    <source>
        <dbReference type="PROSITE" id="PS50045"/>
    </source>
</evidence>
<evidence type="ECO:0000256" key="1">
    <source>
        <dbReference type="ARBA" id="ARBA00022741"/>
    </source>
</evidence>
<proteinExistence type="predicted"/>
<dbReference type="CDD" id="cd00009">
    <property type="entry name" value="AAA"/>
    <property type="match status" value="1"/>
</dbReference>
<keyword evidence="1" id="KW-0547">Nucleotide-binding</keyword>
<dbReference type="SMART" id="SM00091">
    <property type="entry name" value="PAS"/>
    <property type="match status" value="1"/>
</dbReference>
<dbReference type="PANTHER" id="PTHR32071:SF57">
    <property type="entry name" value="C4-DICARBOXYLATE TRANSPORT TRANSCRIPTIONAL REGULATORY PROTEIN DCTD"/>
    <property type="match status" value="1"/>
</dbReference>
<dbReference type="SUPFAM" id="SSF55785">
    <property type="entry name" value="PYP-like sensor domain (PAS domain)"/>
    <property type="match status" value="1"/>
</dbReference>
<dbReference type="PROSITE" id="PS00675">
    <property type="entry name" value="SIGMA54_INTERACT_1"/>
    <property type="match status" value="1"/>
</dbReference>
<dbReference type="GO" id="GO:0006355">
    <property type="term" value="P:regulation of DNA-templated transcription"/>
    <property type="evidence" value="ECO:0007669"/>
    <property type="project" value="InterPro"/>
</dbReference>
<dbReference type="SUPFAM" id="SSF52540">
    <property type="entry name" value="P-loop containing nucleoside triphosphate hydrolases"/>
    <property type="match status" value="1"/>
</dbReference>
<evidence type="ECO:0000313" key="10">
    <source>
        <dbReference type="Proteomes" id="UP000280960"/>
    </source>
</evidence>
<feature type="domain" description="Sigma-54 factor interaction" evidence="7">
    <location>
        <begin position="192"/>
        <end position="422"/>
    </location>
</feature>
<keyword evidence="5" id="KW-0804">Transcription</keyword>
<dbReference type="KEGG" id="bacg:D2962_04970"/>
<sequence length="499" mass="56429">MVRDISDIVAKCGANILSLSVRPGEIYLQVEPLHEEKLRFIIQKVALIQDVYEVTPIEWMPHELAEQQLRNVINSVQEGIISVNGNFVITICNLRATELLGLEQPPVGKPLSDVFEIPAEILKHLQEGKLLEQKEISISTPRGRLKLMINSRPVFDDRGKPSGAVMSFQKMSEVRRLAHSLTRPVMVTFDDIIYESNKMKEIVEIAKTIAQGDSTVLLRGESGTGKELFARAIHMASPRKDRPFVAVNCAAIPDTLLESELFGYADGTFTGARKGGRQGLFEFAHHGTIFLDEIGEIPPYVQAKLLRVLQEGSVRRLGEMEETRVDVRVIAATNRPLEEMIVRGDFRQDLFYRLNVIPIYLPPLREHKKDITVLVDYFINKFNQRFGKKVQGISPEALDYLMRYDWPGNIRELENVMERAMNLARDFIIKPQDIIINAPDFLASSSEKYFHLKDAVRETEKETLIRALSQGGSARKAAKILGVSHTTVIKKIKKYGLSL</sequence>
<dbReference type="GO" id="GO:0005524">
    <property type="term" value="F:ATP binding"/>
    <property type="evidence" value="ECO:0007669"/>
    <property type="project" value="UniProtKB-KW"/>
</dbReference>
<evidence type="ECO:0000256" key="6">
    <source>
        <dbReference type="ARBA" id="ARBA00029500"/>
    </source>
</evidence>
<evidence type="ECO:0000256" key="4">
    <source>
        <dbReference type="ARBA" id="ARBA00023015"/>
    </source>
</evidence>
<dbReference type="InterPro" id="IPR058031">
    <property type="entry name" value="AAA_lid_NorR"/>
</dbReference>
<dbReference type="Gene3D" id="1.10.8.60">
    <property type="match status" value="1"/>
</dbReference>
<evidence type="ECO:0000259" key="8">
    <source>
        <dbReference type="PROSITE" id="PS50112"/>
    </source>
</evidence>
<dbReference type="AlphaFoldDB" id="A0A3G2R9W4"/>
<dbReference type="Pfam" id="PF00158">
    <property type="entry name" value="Sigma54_activat"/>
    <property type="match status" value="1"/>
</dbReference>
<keyword evidence="3" id="KW-0067">ATP-binding</keyword>
<dbReference type="PROSITE" id="PS00688">
    <property type="entry name" value="SIGMA54_INTERACT_3"/>
    <property type="match status" value="1"/>
</dbReference>
<dbReference type="InterPro" id="IPR003593">
    <property type="entry name" value="AAA+_ATPase"/>
</dbReference>
<protein>
    <recommendedName>
        <fullName evidence="6">HTH-type transcriptional regulatory protein TyrR</fullName>
    </recommendedName>
</protein>
<dbReference type="InterPro" id="IPR025944">
    <property type="entry name" value="Sigma_54_int_dom_CS"/>
</dbReference>
<feature type="domain" description="PAS" evidence="8">
    <location>
        <begin position="65"/>
        <end position="107"/>
    </location>
</feature>
<dbReference type="Proteomes" id="UP000280960">
    <property type="component" value="Chromosome"/>
</dbReference>
<dbReference type="Pfam" id="PF00989">
    <property type="entry name" value="PAS"/>
    <property type="match status" value="1"/>
</dbReference>
<dbReference type="FunFam" id="3.40.50.300:FF:000006">
    <property type="entry name" value="DNA-binding transcriptional regulator NtrC"/>
    <property type="match status" value="1"/>
</dbReference>
<evidence type="ECO:0000256" key="2">
    <source>
        <dbReference type="ARBA" id="ARBA00022797"/>
    </source>
</evidence>
<dbReference type="PROSITE" id="PS50112">
    <property type="entry name" value="PAS"/>
    <property type="match status" value="1"/>
</dbReference>
<dbReference type="PANTHER" id="PTHR32071">
    <property type="entry name" value="TRANSCRIPTIONAL REGULATORY PROTEIN"/>
    <property type="match status" value="1"/>
</dbReference>
<dbReference type="Gene3D" id="3.30.450.20">
    <property type="entry name" value="PAS domain"/>
    <property type="match status" value="1"/>
</dbReference>
<dbReference type="CDD" id="cd00130">
    <property type="entry name" value="PAS"/>
    <property type="match status" value="1"/>
</dbReference>
<dbReference type="Pfam" id="PF18024">
    <property type="entry name" value="HTH_50"/>
    <property type="match status" value="1"/>
</dbReference>
<organism evidence="9 10">
    <name type="scientific">Biomaibacter acetigenes</name>
    <dbReference type="NCBI Taxonomy" id="2316383"/>
    <lineage>
        <taxon>Bacteria</taxon>
        <taxon>Bacillati</taxon>
        <taxon>Bacillota</taxon>
        <taxon>Clostridia</taxon>
        <taxon>Thermosediminibacterales</taxon>
        <taxon>Tepidanaerobacteraceae</taxon>
        <taxon>Biomaibacter</taxon>
    </lineage>
</organism>
<dbReference type="Gene3D" id="3.30.70.260">
    <property type="match status" value="1"/>
</dbReference>
<dbReference type="InterPro" id="IPR002078">
    <property type="entry name" value="Sigma_54_int"/>
</dbReference>
<evidence type="ECO:0000256" key="5">
    <source>
        <dbReference type="ARBA" id="ARBA00023163"/>
    </source>
</evidence>
<keyword evidence="10" id="KW-1185">Reference proteome</keyword>
<dbReference type="Gene3D" id="1.10.10.60">
    <property type="entry name" value="Homeodomain-like"/>
    <property type="match status" value="1"/>
</dbReference>
<name>A0A3G2R9W4_9FIRM</name>
<dbReference type="InterPro" id="IPR035965">
    <property type="entry name" value="PAS-like_dom_sf"/>
</dbReference>
<dbReference type="PROSITE" id="PS50045">
    <property type="entry name" value="SIGMA54_INTERACT_4"/>
    <property type="match status" value="1"/>
</dbReference>
<accession>A0A3G2R9W4</accession>
<dbReference type="InterPro" id="IPR030828">
    <property type="entry name" value="HTH_TyrR"/>
</dbReference>
<dbReference type="NCBIfam" id="TIGR04381">
    <property type="entry name" value="HTH_TypR"/>
    <property type="match status" value="1"/>
</dbReference>